<dbReference type="GO" id="GO:0005829">
    <property type="term" value="C:cytosol"/>
    <property type="evidence" value="ECO:0007669"/>
    <property type="project" value="TreeGrafter"/>
</dbReference>
<evidence type="ECO:0000313" key="2">
    <source>
        <dbReference type="Proteomes" id="UP000886860"/>
    </source>
</evidence>
<dbReference type="EMBL" id="DVKS01000016">
    <property type="protein sequence ID" value="HIT40661.1"/>
    <property type="molecule type" value="Genomic_DNA"/>
</dbReference>
<accession>A0A9D1KEW3</accession>
<dbReference type="NCBIfam" id="TIGR00022">
    <property type="entry name" value="YhcH/YjgK/YiaL family protein"/>
    <property type="match status" value="1"/>
</dbReference>
<dbReference type="AlphaFoldDB" id="A0A9D1KEW3"/>
<gene>
    <name evidence="1" type="ORF">IAB60_00925</name>
</gene>
<dbReference type="PANTHER" id="PTHR34986">
    <property type="entry name" value="EVOLVED BETA-GALACTOSIDASE SUBUNIT BETA"/>
    <property type="match status" value="1"/>
</dbReference>
<dbReference type="Gene3D" id="2.60.120.370">
    <property type="entry name" value="YhcH/YjgK/YiaL"/>
    <property type="match status" value="1"/>
</dbReference>
<dbReference type="Proteomes" id="UP000886860">
    <property type="component" value="Unassembled WGS sequence"/>
</dbReference>
<dbReference type="Pfam" id="PF04074">
    <property type="entry name" value="DUF386"/>
    <property type="match status" value="1"/>
</dbReference>
<dbReference type="InterPro" id="IPR004375">
    <property type="entry name" value="NanQ/TabA/YiaL"/>
</dbReference>
<comment type="caution">
    <text evidence="1">The sequence shown here is derived from an EMBL/GenBank/DDBJ whole genome shotgun (WGS) entry which is preliminary data.</text>
</comment>
<proteinExistence type="predicted"/>
<name>A0A9D1KEW3_9FIRM</name>
<reference evidence="1" key="1">
    <citation type="submission" date="2020-10" db="EMBL/GenBank/DDBJ databases">
        <authorList>
            <person name="Gilroy R."/>
        </authorList>
    </citation>
    <scope>NUCLEOTIDE SEQUENCE</scope>
    <source>
        <strain evidence="1">CHK123-3438</strain>
    </source>
</reference>
<reference evidence="1" key="2">
    <citation type="journal article" date="2021" name="PeerJ">
        <title>Extensive microbial diversity within the chicken gut microbiome revealed by metagenomics and culture.</title>
        <authorList>
            <person name="Gilroy R."/>
            <person name="Ravi A."/>
            <person name="Getino M."/>
            <person name="Pursley I."/>
            <person name="Horton D.L."/>
            <person name="Alikhan N.F."/>
            <person name="Baker D."/>
            <person name="Gharbi K."/>
            <person name="Hall N."/>
            <person name="Watson M."/>
            <person name="Adriaenssens E.M."/>
            <person name="Foster-Nyarko E."/>
            <person name="Jarju S."/>
            <person name="Secka A."/>
            <person name="Antonio M."/>
            <person name="Oren A."/>
            <person name="Chaudhuri R.R."/>
            <person name="La Ragione R."/>
            <person name="Hildebrand F."/>
            <person name="Pallen M.J."/>
        </authorList>
    </citation>
    <scope>NUCLEOTIDE SEQUENCE</scope>
    <source>
        <strain evidence="1">CHK123-3438</strain>
    </source>
</reference>
<dbReference type="InterPro" id="IPR037012">
    <property type="entry name" value="NanQ/TabA/YiaL_sf"/>
</dbReference>
<sequence>MIFASTKAVACPYKYPEAIQKALDWLKDKDLASMEVGTYEIEGRDIYAMVQEVTTQPFEKRRAEKHELYLDIQYIVSGVERMGYVPYTGSEEILENPEGKDACFYTNLENEAFVDVTSGAYCIFFSNDIHRPCIAAGEPAAVKKVVLKVKEALL</sequence>
<evidence type="ECO:0000313" key="1">
    <source>
        <dbReference type="EMBL" id="HIT40661.1"/>
    </source>
</evidence>
<protein>
    <submittedName>
        <fullName evidence="1">YhcH/YjgK/YiaL family protein</fullName>
    </submittedName>
</protein>
<dbReference type="SUPFAM" id="SSF51197">
    <property type="entry name" value="Clavaminate synthase-like"/>
    <property type="match status" value="1"/>
</dbReference>
<organism evidence="1 2">
    <name type="scientific">Candidatus Caccovicinus merdipullorum</name>
    <dbReference type="NCBI Taxonomy" id="2840724"/>
    <lineage>
        <taxon>Bacteria</taxon>
        <taxon>Bacillati</taxon>
        <taxon>Bacillota</taxon>
        <taxon>Clostridia</taxon>
        <taxon>Eubacteriales</taxon>
        <taxon>Candidatus Caccovicinus</taxon>
    </lineage>
</organism>
<dbReference type="PANTHER" id="PTHR34986:SF1">
    <property type="entry name" value="PROTEIN YIAL"/>
    <property type="match status" value="1"/>
</dbReference>